<reference evidence="4" key="1">
    <citation type="submission" date="2020-11" db="EMBL/GenBank/DDBJ databases">
        <authorList>
            <consortium name="DOE Joint Genome Institute"/>
            <person name="Ahrendt S."/>
            <person name="Riley R."/>
            <person name="Andreopoulos W."/>
            <person name="Labutti K."/>
            <person name="Pangilinan J."/>
            <person name="Ruiz-Duenas F.J."/>
            <person name="Barrasa J.M."/>
            <person name="Sanchez-Garcia M."/>
            <person name="Camarero S."/>
            <person name="Miyauchi S."/>
            <person name="Serrano A."/>
            <person name="Linde D."/>
            <person name="Babiker R."/>
            <person name="Drula E."/>
            <person name="Ayuso-Fernandez I."/>
            <person name="Pacheco R."/>
            <person name="Padilla G."/>
            <person name="Ferreira P."/>
            <person name="Barriuso J."/>
            <person name="Kellner H."/>
            <person name="Castanera R."/>
            <person name="Alfaro M."/>
            <person name="Ramirez L."/>
            <person name="Pisabarro A.G."/>
            <person name="Kuo A."/>
            <person name="Tritt A."/>
            <person name="Lipzen A."/>
            <person name="He G."/>
            <person name="Yan M."/>
            <person name="Ng V."/>
            <person name="Cullen D."/>
            <person name="Martin F."/>
            <person name="Rosso M.-N."/>
            <person name="Henrissat B."/>
            <person name="Hibbett D."/>
            <person name="Martinez A.T."/>
            <person name="Grigoriev I.V."/>
        </authorList>
    </citation>
    <scope>NUCLEOTIDE SEQUENCE</scope>
    <source>
        <strain evidence="4">CBS 247.69</strain>
    </source>
</reference>
<accession>A0A9P5Y090</accession>
<dbReference type="OrthoDB" id="2564904at2759"/>
<gene>
    <name evidence="4" type="ORF">BDZ94DRAFT_1168573</name>
</gene>
<dbReference type="Proteomes" id="UP000807353">
    <property type="component" value="Unassembled WGS sequence"/>
</dbReference>
<keyword evidence="2" id="KW-0812">Transmembrane</keyword>
<evidence type="ECO:0000313" key="5">
    <source>
        <dbReference type="Proteomes" id="UP000807353"/>
    </source>
</evidence>
<feature type="region of interest" description="Disordered" evidence="1">
    <location>
        <begin position="300"/>
        <end position="332"/>
    </location>
</feature>
<feature type="compositionally biased region" description="Low complexity" evidence="1">
    <location>
        <begin position="318"/>
        <end position="332"/>
    </location>
</feature>
<evidence type="ECO:0000256" key="2">
    <source>
        <dbReference type="SAM" id="Phobius"/>
    </source>
</evidence>
<name>A0A9P5Y090_9AGAR</name>
<dbReference type="AlphaFoldDB" id="A0A9P5Y090"/>
<protein>
    <recommendedName>
        <fullName evidence="6">Macrofage activating glycoprotein</fullName>
    </recommendedName>
</protein>
<evidence type="ECO:0000313" key="4">
    <source>
        <dbReference type="EMBL" id="KAF9461027.1"/>
    </source>
</evidence>
<comment type="caution">
    <text evidence="4">The sequence shown here is derived from an EMBL/GenBank/DDBJ whole genome shotgun (WGS) entry which is preliminary data.</text>
</comment>
<evidence type="ECO:0000256" key="1">
    <source>
        <dbReference type="SAM" id="MobiDB-lite"/>
    </source>
</evidence>
<feature type="transmembrane region" description="Helical" evidence="2">
    <location>
        <begin position="378"/>
        <end position="401"/>
    </location>
</feature>
<keyword evidence="3" id="KW-0732">Signal</keyword>
<keyword evidence="2" id="KW-0472">Membrane</keyword>
<evidence type="ECO:0000256" key="3">
    <source>
        <dbReference type="SAM" id="SignalP"/>
    </source>
</evidence>
<keyword evidence="5" id="KW-1185">Reference proteome</keyword>
<dbReference type="EMBL" id="MU150290">
    <property type="protein sequence ID" value="KAF9461027.1"/>
    <property type="molecule type" value="Genomic_DNA"/>
</dbReference>
<evidence type="ECO:0008006" key="6">
    <source>
        <dbReference type="Google" id="ProtNLM"/>
    </source>
</evidence>
<feature type="signal peptide" evidence="3">
    <location>
        <begin position="1"/>
        <end position="26"/>
    </location>
</feature>
<feature type="compositionally biased region" description="Pro residues" evidence="1">
    <location>
        <begin position="308"/>
        <end position="317"/>
    </location>
</feature>
<feature type="chain" id="PRO_5040266594" description="Macrofage activating glycoprotein" evidence="3">
    <location>
        <begin position="27"/>
        <end position="402"/>
    </location>
</feature>
<proteinExistence type="predicted"/>
<keyword evidence="2" id="KW-1133">Transmembrane helix</keyword>
<organism evidence="4 5">
    <name type="scientific">Collybia nuda</name>
    <dbReference type="NCBI Taxonomy" id="64659"/>
    <lineage>
        <taxon>Eukaryota</taxon>
        <taxon>Fungi</taxon>
        <taxon>Dikarya</taxon>
        <taxon>Basidiomycota</taxon>
        <taxon>Agaricomycotina</taxon>
        <taxon>Agaricomycetes</taxon>
        <taxon>Agaricomycetidae</taxon>
        <taxon>Agaricales</taxon>
        <taxon>Tricholomatineae</taxon>
        <taxon>Clitocybaceae</taxon>
        <taxon>Collybia</taxon>
    </lineage>
</organism>
<sequence length="402" mass="42142">MNPLSASRSRLLLAILAGSLFTAAQSFTPLVDKRFSYPGGIPYQVDTDNGDRGRQTGYNRCNSTTDNQNSLCQTSFINSIDDFCLWAPINPNSLVGTVEGEMVAWCTKPGRGTRVIPAGTLQGVQFMKTPDYVQVVGFIDQTKINLAASDDGGEMDPHGADLRGNPLGGLLYSTGFGGGFKQVIEWHNFLGSDFFCLKACDPAGRNAPRFCEHIYDRIGCAYNAPNNARNGVFESCQGANQDFPGVYVQGGVTHTYTQPPESLGPILSIPYTARVPASSNCAQFASASIYAAGAHVTIPGDQVTTTPTPKPTPPTNSPVPTTTPSSTGTDVTVSTTSNLLTEASFAQTPSSSVTVVVTSTQQTPSSPSGSAPGVSQSAAAMTLTISGAASLMGVVFSVLFFA</sequence>